<organism evidence="2 3">
    <name type="scientific">Rhizocola hellebori</name>
    <dbReference type="NCBI Taxonomy" id="1392758"/>
    <lineage>
        <taxon>Bacteria</taxon>
        <taxon>Bacillati</taxon>
        <taxon>Actinomycetota</taxon>
        <taxon>Actinomycetes</taxon>
        <taxon>Micromonosporales</taxon>
        <taxon>Micromonosporaceae</taxon>
        <taxon>Rhizocola</taxon>
    </lineage>
</organism>
<dbReference type="InterPro" id="IPR002477">
    <property type="entry name" value="Peptidoglycan-bd-like"/>
</dbReference>
<feature type="domain" description="Peptidoglycan binding-like" evidence="1">
    <location>
        <begin position="176"/>
        <end position="233"/>
    </location>
</feature>
<sequence length="519" mass="57916">MIAFFEKYYPESTELYVTSARDGDHGMSSHHYGLSYNGWPTAAIDLGGYDDIESNTKDQEDMGRAADWIFEYFSDLTVELIHTQPHNDHETYVRDQVRVPPYAAADHVNHIHWATSTELMDRIEERARSLWGDGSGPVKPGGGVDPQEFDLPPGHYYGLIDGPAESHGGYYAVERPVVRRIQERLQALGFAPNVAGWADGLFEEATESAVKSFQTAQGLPPDGRVNHETWDKLFDSETKKQPGPGPTGIMFGCDIYDFTVQNGLTENHVRSFVENGGLTFINAKFWEQDKDGATYPHKKAAKMLRVATEAGLPFPCGFVAPRTGVSPQVTVTNLIAFADSNFPMWREHPGFWWQVDVEHWADANGDVYDPVDINLGVAVAKHLMKEGQKPAFLYAAPWAYHDTVPNYQGRKLWASNYSGSGASRDYREMYLGDNAPGWKSYSGSVPTINQFCSDGKVNGWGPLVMSAFRGGQEDFRRALGEALAPYKKKRIERPTPEPVIRLNGGPRERTLVAASVYRH</sequence>
<dbReference type="AlphaFoldDB" id="A0A8J3QDJ8"/>
<evidence type="ECO:0000313" key="3">
    <source>
        <dbReference type="Proteomes" id="UP000612899"/>
    </source>
</evidence>
<accession>A0A8J3QDJ8</accession>
<dbReference type="Pfam" id="PF01471">
    <property type="entry name" value="PG_binding_1"/>
    <property type="match status" value="1"/>
</dbReference>
<evidence type="ECO:0000313" key="2">
    <source>
        <dbReference type="EMBL" id="GIH08072.1"/>
    </source>
</evidence>
<dbReference type="SUPFAM" id="SSF47090">
    <property type="entry name" value="PGBD-like"/>
    <property type="match status" value="1"/>
</dbReference>
<dbReference type="EMBL" id="BONY01000044">
    <property type="protein sequence ID" value="GIH08072.1"/>
    <property type="molecule type" value="Genomic_DNA"/>
</dbReference>
<dbReference type="InterPro" id="IPR036366">
    <property type="entry name" value="PGBDSf"/>
</dbReference>
<dbReference type="Proteomes" id="UP000612899">
    <property type="component" value="Unassembled WGS sequence"/>
</dbReference>
<gene>
    <name evidence="2" type="ORF">Rhe02_61390</name>
</gene>
<reference evidence="2" key="1">
    <citation type="submission" date="2021-01" db="EMBL/GenBank/DDBJ databases">
        <title>Whole genome shotgun sequence of Rhizocola hellebori NBRC 109834.</title>
        <authorList>
            <person name="Komaki H."/>
            <person name="Tamura T."/>
        </authorList>
    </citation>
    <scope>NUCLEOTIDE SEQUENCE</scope>
    <source>
        <strain evidence="2">NBRC 109834</strain>
    </source>
</reference>
<dbReference type="Gene3D" id="3.20.20.80">
    <property type="entry name" value="Glycosidases"/>
    <property type="match status" value="1"/>
</dbReference>
<protein>
    <recommendedName>
        <fullName evidence="1">Peptidoglycan binding-like domain-containing protein</fullName>
    </recommendedName>
</protein>
<dbReference type="Gene3D" id="1.10.101.10">
    <property type="entry name" value="PGBD-like superfamily/PGBD"/>
    <property type="match status" value="1"/>
</dbReference>
<name>A0A8J3QDJ8_9ACTN</name>
<keyword evidence="3" id="KW-1185">Reference proteome</keyword>
<proteinExistence type="predicted"/>
<comment type="caution">
    <text evidence="2">The sequence shown here is derived from an EMBL/GenBank/DDBJ whole genome shotgun (WGS) entry which is preliminary data.</text>
</comment>
<dbReference type="InterPro" id="IPR036365">
    <property type="entry name" value="PGBD-like_sf"/>
</dbReference>
<evidence type="ECO:0000259" key="1">
    <source>
        <dbReference type="Pfam" id="PF01471"/>
    </source>
</evidence>